<dbReference type="EMBL" id="CP009438">
    <property type="protein sequence ID" value="AIS01258.1"/>
    <property type="molecule type" value="Genomic_DNA"/>
</dbReference>
<evidence type="ECO:0000313" key="2">
    <source>
        <dbReference type="EMBL" id="AIS01258.1"/>
    </source>
</evidence>
<organism evidence="2 3">
    <name type="scientific">Streptomyces glaucescens</name>
    <dbReference type="NCBI Taxonomy" id="1907"/>
    <lineage>
        <taxon>Bacteria</taxon>
        <taxon>Bacillati</taxon>
        <taxon>Actinomycetota</taxon>
        <taxon>Actinomycetes</taxon>
        <taxon>Kitasatosporales</taxon>
        <taxon>Streptomycetaceae</taxon>
        <taxon>Streptomyces</taxon>
    </lineage>
</organism>
<evidence type="ECO:0000313" key="3">
    <source>
        <dbReference type="Proteomes" id="UP000029482"/>
    </source>
</evidence>
<dbReference type="HOGENOM" id="CLU_3367624_0_0_11"/>
<sequence length="35" mass="3798">MGLRSHGHFFRKTGGKGSPDVLPVRTGVQDYGWGP</sequence>
<evidence type="ECO:0000256" key="1">
    <source>
        <dbReference type="SAM" id="MobiDB-lite"/>
    </source>
</evidence>
<feature type="compositionally biased region" description="Basic residues" evidence="1">
    <location>
        <begin position="1"/>
        <end position="14"/>
    </location>
</feature>
<dbReference type="Proteomes" id="UP000029482">
    <property type="component" value="Chromosome"/>
</dbReference>
<keyword evidence="3" id="KW-1185">Reference proteome</keyword>
<feature type="region of interest" description="Disordered" evidence="1">
    <location>
        <begin position="1"/>
        <end position="35"/>
    </location>
</feature>
<gene>
    <name evidence="2" type="ORF">SGLAU_26600</name>
</gene>
<name>A0A089XBB1_STRGA</name>
<dbReference type="KEGG" id="sgu:SGLAU_26600"/>
<proteinExistence type="predicted"/>
<reference evidence="3" key="1">
    <citation type="journal article" date="2015" name="J. Biotechnol.">
        <title>Complete genome sequence of the actinobacterium Streptomyces glaucescens GLA.O (DSM 40922) consisting of a linear chromosome and one linear plasmid.</title>
        <authorList>
            <person name="Ortseifen V."/>
            <person name="Winkler A."/>
            <person name="Albersmeier A."/>
            <person name="Wendler S."/>
            <person name="Puhler A."/>
            <person name="Kalinowski J."/>
            <person name="Ruckert C."/>
        </authorList>
    </citation>
    <scope>NUCLEOTIDE SEQUENCE [LARGE SCALE GENOMIC DNA]</scope>
    <source>
        <strain evidence="3">DSM 40922 / GLA O</strain>
    </source>
</reference>
<accession>A0A089XBB1</accession>
<dbReference type="AlphaFoldDB" id="A0A089XBB1"/>
<protein>
    <submittedName>
        <fullName evidence="2">Uncharacterized protein</fullName>
    </submittedName>
</protein>